<protein>
    <recommendedName>
        <fullName evidence="4">Rad50/SbcC-type AAA domain-containing protein</fullName>
    </recommendedName>
</protein>
<proteinExistence type="predicted"/>
<evidence type="ECO:0008006" key="4">
    <source>
        <dbReference type="Google" id="ProtNLM"/>
    </source>
</evidence>
<keyword evidence="1" id="KW-0175">Coiled coil</keyword>
<name>A0A177N571_9GAMM</name>
<dbReference type="InterPro" id="IPR022205">
    <property type="entry name" value="DUF3732"/>
</dbReference>
<dbReference type="Pfam" id="PF12532">
    <property type="entry name" value="DUF3732"/>
    <property type="match status" value="1"/>
</dbReference>
<sequence length="555" mass="61651">MKILEIVIYSHDGRKRILELNSEGVSIITGASKTGKSALVDIVDYCFGASECRVPDGPIRHSVAWFGLRLKLASGEAFVARRCPTGRFRSSEDCFILIGATAESPVSQELRQTTNTRGLSAQLSGWTGITENLHEPPSGQTRPPLSANVRHALAFCFQPQDEIIRRHQLFHGADDNFFAQGLKDTLPYFLGAVDDEYVRKREELRRLRDQLRTVERQLAELNSIRGNGIGKATALLAQARDTGLSAIVTDNWQETISALRNAATVALGQVGDIADNGEYRRLSDVRSTLLNEQRRLKDELDALRAFESDASGYSREATEQHSRLVSVGIFDDSDPGHSCPLCAQALPDANQQPEFVDLQDALHMVASRLETVVRNTPRIERAASEVATRLDQIRAALTVNRQQLEAVRTANEPLRLAHDEIARRALVQGRISLYLESIPDLPDTGELQRRAEEIRLAYEKLESELSEDIVAERMTSIGSIMSRQMSMDAQRLMLEHSASPLRLDAKRLTLVADTDNGPVPMSRMGSGENWVGYHLIAHLNLHSWFSVSDLLTASI</sequence>
<dbReference type="EMBL" id="LUUJ01000102">
    <property type="protein sequence ID" value="OAI13177.1"/>
    <property type="molecule type" value="Genomic_DNA"/>
</dbReference>
<evidence type="ECO:0000313" key="3">
    <source>
        <dbReference type="Proteomes" id="UP000077857"/>
    </source>
</evidence>
<reference evidence="2 3" key="1">
    <citation type="submission" date="2016-03" db="EMBL/GenBank/DDBJ databases">
        <authorList>
            <person name="Ploux O."/>
        </authorList>
    </citation>
    <scope>NUCLEOTIDE SEQUENCE [LARGE SCALE GENOMIC DNA]</scope>
    <source>
        <strain evidence="2 3">R-45378</strain>
    </source>
</reference>
<comment type="caution">
    <text evidence="2">The sequence shown here is derived from an EMBL/GenBank/DDBJ whole genome shotgun (WGS) entry which is preliminary data.</text>
</comment>
<feature type="coiled-coil region" evidence="1">
    <location>
        <begin position="190"/>
        <end position="224"/>
    </location>
</feature>
<accession>A0A177N571</accession>
<evidence type="ECO:0000313" key="2">
    <source>
        <dbReference type="EMBL" id="OAI13177.1"/>
    </source>
</evidence>
<dbReference type="Proteomes" id="UP000077857">
    <property type="component" value="Unassembled WGS sequence"/>
</dbReference>
<dbReference type="AlphaFoldDB" id="A0A177N571"/>
<evidence type="ECO:0000256" key="1">
    <source>
        <dbReference type="SAM" id="Coils"/>
    </source>
</evidence>
<gene>
    <name evidence="2" type="ORF">A1507_17565</name>
</gene>
<organism evidence="2 3">
    <name type="scientific">Methylomonas koyamae</name>
    <dbReference type="NCBI Taxonomy" id="702114"/>
    <lineage>
        <taxon>Bacteria</taxon>
        <taxon>Pseudomonadati</taxon>
        <taxon>Pseudomonadota</taxon>
        <taxon>Gammaproteobacteria</taxon>
        <taxon>Methylococcales</taxon>
        <taxon>Methylococcaceae</taxon>
        <taxon>Methylomonas</taxon>
    </lineage>
</organism>